<feature type="region of interest" description="Disordered" evidence="6">
    <location>
        <begin position="505"/>
        <end position="541"/>
    </location>
</feature>
<keyword evidence="3" id="KW-0863">Zinc-finger</keyword>
<evidence type="ECO:0000256" key="6">
    <source>
        <dbReference type="SAM" id="MobiDB-lite"/>
    </source>
</evidence>
<evidence type="ECO:0000256" key="4">
    <source>
        <dbReference type="ARBA" id="ARBA00022833"/>
    </source>
</evidence>
<dbReference type="GO" id="GO:0008270">
    <property type="term" value="F:zinc ion binding"/>
    <property type="evidence" value="ECO:0007669"/>
    <property type="project" value="UniProtKB-KW"/>
</dbReference>
<sequence length="1062" mass="121152">MANKNINNNSKSTPASIIDGRKFLDMLSTISLEEVLNLEFRCMQHEKWQKMITLGDDKNKKLYHCNVCNVVQYGDKNLFSHLSGKRHNANMESKISDKHNNNSSSNQKNTQSNEIVANPLNSKTQTTTNKQSGDNSAIKSQRPGNSEDKTRDSKANRGEKIPEIVKNPLAGADASKTGITCVPLAKLLSINSDKTETSTDQIEVISLDDTDPEAPSDTRILAEESPSTSQGRSEKTTKSRSDRNERNRVLIPAITSVSGGDSRKNQSKSTGERQVAVFESKPNPNEIVGVLGVEYVIKIVKTLNERNPRYQCSLCDVTTDQAAMQCHLVGYNHMLKYCEKHFPTAMAQYRQYMVNVPEHKVCKVLVPILKKLAIAIEKHHGRGSAFLCYDYTYQKNKANIVAKALNRKHSSEMMGPSFIHVVDAQEVDALIENANKRVVQEPPPANYVINTDPHFMHTHYQGLPYYDPNSSIPNNNYNNFPEQNSMEMMVDDETHKRMVENFLRHNEHGQSQDQRSQNRGSKRHRSRSTSMERKRRRSLSSQWNVERRSLSPLREGDIWQAYRHMVDQKVRELNVFFELYKGDPEEHPQYQEEWQKFWKRRKDELISAGINHRTYNYQNEWVLFFNARIEELYNQDVENIKIKCRERLCLPMTNDNLPNPKYHVHTTQSVPDRVSPMEDKPDEEEDEPPRVNVIHVLRLLTAMEDNLGSLGPHITEMLAKALQTQKVHPDKLNSLILTHENCALLETAKEKFTGLVISKILDANKERAIKRAINDTNLLLKTVPRMIRKSPNNDMNLHRPSGDPHINLRKQLPIQIESSMDKTELAAKLASTITSQGKTSINREQLQQIIQVYSMIEKKKRLEGNATNDLETFNNSVNNQRSDVTEKPNNNNPTPVVNYQEHISYDNTRNIQNTAPMPYQGLLLAPNYYGNSNNSNVDGSGGSFYGGGSNVMSNFPASGNYLSANVARMNNTNYNNSNLMGNYGNNNNNQQDVGSNMYNPYQKTDGGGQFSMNTPNSMRSNADMLPYYNSSNSYNRKDYMEVYLENSYYYTPYDVDLQGMKF</sequence>
<dbReference type="InterPro" id="IPR003604">
    <property type="entry name" value="Matrin/U1-like-C_Znf_C2H2"/>
</dbReference>
<feature type="region of interest" description="Disordered" evidence="6">
    <location>
        <begin position="94"/>
        <end position="164"/>
    </location>
</feature>
<evidence type="ECO:0000256" key="1">
    <source>
        <dbReference type="ARBA" id="ARBA00004123"/>
    </source>
</evidence>
<dbReference type="PROSITE" id="PS50171">
    <property type="entry name" value="ZF_MATRIN"/>
    <property type="match status" value="1"/>
</dbReference>
<accession>B4NJW2</accession>
<dbReference type="OrthoDB" id="5877502at2759"/>
<comment type="subcellular location">
    <subcellularLocation>
        <location evidence="1">Nucleus</location>
    </subcellularLocation>
</comment>
<keyword evidence="4" id="KW-0862">Zinc</keyword>
<dbReference type="InParanoid" id="B4NJW2"/>
<dbReference type="Proteomes" id="UP000007798">
    <property type="component" value="Unassembled WGS sequence"/>
</dbReference>
<keyword evidence="2" id="KW-0479">Metal-binding</keyword>
<dbReference type="SUPFAM" id="SSF57667">
    <property type="entry name" value="beta-beta-alpha zinc fingers"/>
    <property type="match status" value="1"/>
</dbReference>
<feature type="region of interest" description="Disordered" evidence="6">
    <location>
        <begin position="660"/>
        <end position="688"/>
    </location>
</feature>
<feature type="compositionally biased region" description="Basic and acidic residues" evidence="6">
    <location>
        <begin position="145"/>
        <end position="163"/>
    </location>
</feature>
<feature type="compositionally biased region" description="Low complexity" evidence="6">
    <location>
        <begin position="101"/>
        <end position="113"/>
    </location>
</feature>
<dbReference type="SMART" id="SM00451">
    <property type="entry name" value="ZnF_U1"/>
    <property type="match status" value="2"/>
</dbReference>
<evidence type="ECO:0000256" key="5">
    <source>
        <dbReference type="ARBA" id="ARBA00023242"/>
    </source>
</evidence>
<dbReference type="AlphaFoldDB" id="B4NJW2"/>
<reference evidence="8 9" key="1">
    <citation type="journal article" date="2007" name="Nature">
        <title>Evolution of genes and genomes on the Drosophila phylogeny.</title>
        <authorList>
            <consortium name="Drosophila 12 Genomes Consortium"/>
            <person name="Clark A.G."/>
            <person name="Eisen M.B."/>
            <person name="Smith D.R."/>
            <person name="Bergman C.M."/>
            <person name="Oliver B."/>
            <person name="Markow T.A."/>
            <person name="Kaufman T.C."/>
            <person name="Kellis M."/>
            <person name="Gelbart W."/>
            <person name="Iyer V.N."/>
            <person name="Pollard D.A."/>
            <person name="Sackton T.B."/>
            <person name="Larracuente A.M."/>
            <person name="Singh N.D."/>
            <person name="Abad J.P."/>
            <person name="Abt D.N."/>
            <person name="Adryan B."/>
            <person name="Aguade M."/>
            <person name="Akashi H."/>
            <person name="Anderson W.W."/>
            <person name="Aquadro C.F."/>
            <person name="Ardell D.H."/>
            <person name="Arguello R."/>
            <person name="Artieri C.G."/>
            <person name="Barbash D.A."/>
            <person name="Barker D."/>
            <person name="Barsanti P."/>
            <person name="Batterham P."/>
            <person name="Batzoglou S."/>
            <person name="Begun D."/>
            <person name="Bhutkar A."/>
            <person name="Blanco E."/>
            <person name="Bosak S.A."/>
            <person name="Bradley R.K."/>
            <person name="Brand A.D."/>
            <person name="Brent M.R."/>
            <person name="Brooks A.N."/>
            <person name="Brown R.H."/>
            <person name="Butlin R.K."/>
            <person name="Caggese C."/>
            <person name="Calvi B.R."/>
            <person name="Bernardo de Carvalho A."/>
            <person name="Caspi A."/>
            <person name="Castrezana S."/>
            <person name="Celniker S.E."/>
            <person name="Chang J.L."/>
            <person name="Chapple C."/>
            <person name="Chatterji S."/>
            <person name="Chinwalla A."/>
            <person name="Civetta A."/>
            <person name="Clifton S.W."/>
            <person name="Comeron J.M."/>
            <person name="Costello J.C."/>
            <person name="Coyne J.A."/>
            <person name="Daub J."/>
            <person name="David R.G."/>
            <person name="Delcher A.L."/>
            <person name="Delehaunty K."/>
            <person name="Do C.B."/>
            <person name="Ebling H."/>
            <person name="Edwards K."/>
            <person name="Eickbush T."/>
            <person name="Evans J.D."/>
            <person name="Filipski A."/>
            <person name="Findeiss S."/>
            <person name="Freyhult E."/>
            <person name="Fulton L."/>
            <person name="Fulton R."/>
            <person name="Garcia A.C."/>
            <person name="Gardiner A."/>
            <person name="Garfield D.A."/>
            <person name="Garvin B.E."/>
            <person name="Gibson G."/>
            <person name="Gilbert D."/>
            <person name="Gnerre S."/>
            <person name="Godfrey J."/>
            <person name="Good R."/>
            <person name="Gotea V."/>
            <person name="Gravely B."/>
            <person name="Greenberg A.J."/>
            <person name="Griffiths-Jones S."/>
            <person name="Gross S."/>
            <person name="Guigo R."/>
            <person name="Gustafson E.A."/>
            <person name="Haerty W."/>
            <person name="Hahn M.W."/>
            <person name="Halligan D.L."/>
            <person name="Halpern A.L."/>
            <person name="Halter G.M."/>
            <person name="Han M.V."/>
            <person name="Heger A."/>
            <person name="Hillier L."/>
            <person name="Hinrichs A.S."/>
            <person name="Holmes I."/>
            <person name="Hoskins R.A."/>
            <person name="Hubisz M.J."/>
            <person name="Hultmark D."/>
            <person name="Huntley M.A."/>
            <person name="Jaffe D.B."/>
            <person name="Jagadeeshan S."/>
            <person name="Jeck W.R."/>
            <person name="Johnson J."/>
            <person name="Jones C.D."/>
            <person name="Jordan W.C."/>
            <person name="Karpen G.H."/>
            <person name="Kataoka E."/>
            <person name="Keightley P.D."/>
            <person name="Kheradpour P."/>
            <person name="Kirkness E.F."/>
            <person name="Koerich L.B."/>
            <person name="Kristiansen K."/>
            <person name="Kudrna D."/>
            <person name="Kulathinal R.J."/>
            <person name="Kumar S."/>
            <person name="Kwok R."/>
            <person name="Lander E."/>
            <person name="Langley C.H."/>
            <person name="Lapoint R."/>
            <person name="Lazzaro B.P."/>
            <person name="Lee S.J."/>
            <person name="Levesque L."/>
            <person name="Li R."/>
            <person name="Lin C.F."/>
            <person name="Lin M.F."/>
            <person name="Lindblad-Toh K."/>
            <person name="Llopart A."/>
            <person name="Long M."/>
            <person name="Low L."/>
            <person name="Lozovsky E."/>
            <person name="Lu J."/>
            <person name="Luo M."/>
            <person name="Machado C.A."/>
            <person name="Makalowski W."/>
            <person name="Marzo M."/>
            <person name="Matsuda M."/>
            <person name="Matzkin L."/>
            <person name="McAllister B."/>
            <person name="McBride C.S."/>
            <person name="McKernan B."/>
            <person name="McKernan K."/>
            <person name="Mendez-Lago M."/>
            <person name="Minx P."/>
            <person name="Mollenhauer M.U."/>
            <person name="Montooth K."/>
            <person name="Mount S.M."/>
            <person name="Mu X."/>
            <person name="Myers E."/>
            <person name="Negre B."/>
            <person name="Newfeld S."/>
            <person name="Nielsen R."/>
            <person name="Noor M.A."/>
            <person name="O'Grady P."/>
            <person name="Pachter L."/>
            <person name="Papaceit M."/>
            <person name="Parisi M.J."/>
            <person name="Parisi M."/>
            <person name="Parts L."/>
            <person name="Pedersen J.S."/>
            <person name="Pesole G."/>
            <person name="Phillippy A.M."/>
            <person name="Ponting C.P."/>
            <person name="Pop M."/>
            <person name="Porcelli D."/>
            <person name="Powell J.R."/>
            <person name="Prohaska S."/>
            <person name="Pruitt K."/>
            <person name="Puig M."/>
            <person name="Quesneville H."/>
            <person name="Ram K.R."/>
            <person name="Rand D."/>
            <person name="Rasmussen M.D."/>
            <person name="Reed L.K."/>
            <person name="Reenan R."/>
            <person name="Reily A."/>
            <person name="Remington K.A."/>
            <person name="Rieger T.T."/>
            <person name="Ritchie M.G."/>
            <person name="Robin C."/>
            <person name="Rogers Y.H."/>
            <person name="Rohde C."/>
            <person name="Rozas J."/>
            <person name="Rubenfield M.J."/>
            <person name="Ruiz A."/>
            <person name="Russo S."/>
            <person name="Salzberg S.L."/>
            <person name="Sanchez-Gracia A."/>
            <person name="Saranga D.J."/>
            <person name="Sato H."/>
            <person name="Schaeffer S.W."/>
            <person name="Schatz M.C."/>
            <person name="Schlenke T."/>
            <person name="Schwartz R."/>
            <person name="Segarra C."/>
            <person name="Singh R.S."/>
            <person name="Sirot L."/>
            <person name="Sirota M."/>
            <person name="Sisneros N.B."/>
            <person name="Smith C.D."/>
            <person name="Smith T.F."/>
            <person name="Spieth J."/>
            <person name="Stage D.E."/>
            <person name="Stark A."/>
            <person name="Stephan W."/>
            <person name="Strausberg R.L."/>
            <person name="Strempel S."/>
            <person name="Sturgill D."/>
            <person name="Sutton G."/>
            <person name="Sutton G.G."/>
            <person name="Tao W."/>
            <person name="Teichmann S."/>
            <person name="Tobari Y.N."/>
            <person name="Tomimura Y."/>
            <person name="Tsolas J.M."/>
            <person name="Valente V.L."/>
            <person name="Venter E."/>
            <person name="Venter J.C."/>
            <person name="Vicario S."/>
            <person name="Vieira F.G."/>
            <person name="Vilella A.J."/>
            <person name="Villasante A."/>
            <person name="Walenz B."/>
            <person name="Wang J."/>
            <person name="Wasserman M."/>
            <person name="Watts T."/>
            <person name="Wilson D."/>
            <person name="Wilson R.K."/>
            <person name="Wing R.A."/>
            <person name="Wolfner M.F."/>
            <person name="Wong A."/>
            <person name="Wong G.K."/>
            <person name="Wu C.I."/>
            <person name="Wu G."/>
            <person name="Yamamoto D."/>
            <person name="Yang H.P."/>
            <person name="Yang S.P."/>
            <person name="Yorke J.A."/>
            <person name="Yoshida K."/>
            <person name="Zdobnov E."/>
            <person name="Zhang P."/>
            <person name="Zhang Y."/>
            <person name="Zimin A.V."/>
            <person name="Baldwin J."/>
            <person name="Abdouelleil A."/>
            <person name="Abdulkadir J."/>
            <person name="Abebe A."/>
            <person name="Abera B."/>
            <person name="Abreu J."/>
            <person name="Acer S.C."/>
            <person name="Aftuck L."/>
            <person name="Alexander A."/>
            <person name="An P."/>
            <person name="Anderson E."/>
            <person name="Anderson S."/>
            <person name="Arachi H."/>
            <person name="Azer M."/>
            <person name="Bachantsang P."/>
            <person name="Barry A."/>
            <person name="Bayul T."/>
            <person name="Berlin A."/>
            <person name="Bessette D."/>
            <person name="Bloom T."/>
            <person name="Blye J."/>
            <person name="Boguslavskiy L."/>
            <person name="Bonnet C."/>
            <person name="Boukhgalter B."/>
            <person name="Bourzgui I."/>
            <person name="Brown A."/>
            <person name="Cahill P."/>
            <person name="Channer S."/>
            <person name="Cheshatsang Y."/>
            <person name="Chuda L."/>
            <person name="Citroen M."/>
            <person name="Collymore A."/>
            <person name="Cooke P."/>
            <person name="Costello M."/>
            <person name="D'Aco K."/>
            <person name="Daza R."/>
            <person name="De Haan G."/>
            <person name="DeGray S."/>
            <person name="DeMaso C."/>
            <person name="Dhargay N."/>
            <person name="Dooley K."/>
            <person name="Dooley E."/>
            <person name="Doricent M."/>
            <person name="Dorje P."/>
            <person name="Dorjee K."/>
            <person name="Dupes A."/>
            <person name="Elong R."/>
            <person name="Falk J."/>
            <person name="Farina A."/>
            <person name="Faro S."/>
            <person name="Ferguson D."/>
            <person name="Fisher S."/>
            <person name="Foley C.D."/>
            <person name="Franke A."/>
            <person name="Friedrich D."/>
            <person name="Gadbois L."/>
            <person name="Gearin G."/>
            <person name="Gearin C.R."/>
            <person name="Giannoukos G."/>
            <person name="Goode T."/>
            <person name="Graham J."/>
            <person name="Grandbois E."/>
            <person name="Grewal S."/>
            <person name="Gyaltsen K."/>
            <person name="Hafez N."/>
            <person name="Hagos B."/>
            <person name="Hall J."/>
            <person name="Henson C."/>
            <person name="Hollinger A."/>
            <person name="Honan T."/>
            <person name="Huard M.D."/>
            <person name="Hughes L."/>
            <person name="Hurhula B."/>
            <person name="Husby M.E."/>
            <person name="Kamat A."/>
            <person name="Kanga B."/>
            <person name="Kashin S."/>
            <person name="Khazanovich D."/>
            <person name="Kisner P."/>
            <person name="Lance K."/>
            <person name="Lara M."/>
            <person name="Lee W."/>
            <person name="Lennon N."/>
            <person name="Letendre F."/>
            <person name="LeVine R."/>
            <person name="Lipovsky A."/>
            <person name="Liu X."/>
            <person name="Liu J."/>
            <person name="Liu S."/>
            <person name="Lokyitsang T."/>
            <person name="Lokyitsang Y."/>
            <person name="Lubonja R."/>
            <person name="Lui A."/>
            <person name="MacDonald P."/>
            <person name="Magnisalis V."/>
            <person name="Maru K."/>
            <person name="Matthews C."/>
            <person name="McCusker W."/>
            <person name="McDonough S."/>
            <person name="Mehta T."/>
            <person name="Meldrim J."/>
            <person name="Meneus L."/>
            <person name="Mihai O."/>
            <person name="Mihalev A."/>
            <person name="Mihova T."/>
            <person name="Mittelman R."/>
            <person name="Mlenga V."/>
            <person name="Montmayeur A."/>
            <person name="Mulrain L."/>
            <person name="Navidi A."/>
            <person name="Naylor J."/>
            <person name="Negash T."/>
            <person name="Nguyen T."/>
            <person name="Nguyen N."/>
            <person name="Nicol R."/>
            <person name="Norbu C."/>
            <person name="Norbu N."/>
            <person name="Novod N."/>
            <person name="O'Neill B."/>
            <person name="Osman S."/>
            <person name="Markiewicz E."/>
            <person name="Oyono O.L."/>
            <person name="Patti C."/>
            <person name="Phunkhang P."/>
            <person name="Pierre F."/>
            <person name="Priest M."/>
            <person name="Raghuraman S."/>
            <person name="Rege F."/>
            <person name="Reyes R."/>
            <person name="Rise C."/>
            <person name="Rogov P."/>
            <person name="Ross K."/>
            <person name="Ryan E."/>
            <person name="Settipalli S."/>
            <person name="Shea T."/>
            <person name="Sherpa N."/>
            <person name="Shi L."/>
            <person name="Shih D."/>
            <person name="Sparrow T."/>
            <person name="Spaulding J."/>
            <person name="Stalker J."/>
            <person name="Stange-Thomann N."/>
            <person name="Stavropoulos S."/>
            <person name="Stone C."/>
            <person name="Strader C."/>
            <person name="Tesfaye S."/>
            <person name="Thomson T."/>
            <person name="Thoulutsang Y."/>
            <person name="Thoulutsang D."/>
            <person name="Topham K."/>
            <person name="Topping I."/>
            <person name="Tsamla T."/>
            <person name="Vassiliev H."/>
            <person name="Vo A."/>
            <person name="Wangchuk T."/>
            <person name="Wangdi T."/>
            <person name="Weiand M."/>
            <person name="Wilkinson J."/>
            <person name="Wilson A."/>
            <person name="Yadav S."/>
            <person name="Young G."/>
            <person name="Yu Q."/>
            <person name="Zembek L."/>
            <person name="Zhong D."/>
            <person name="Zimmer A."/>
            <person name="Zwirko Z."/>
            <person name="Jaffe D.B."/>
            <person name="Alvarez P."/>
            <person name="Brockman W."/>
            <person name="Butler J."/>
            <person name="Chin C."/>
            <person name="Gnerre S."/>
            <person name="Grabherr M."/>
            <person name="Kleber M."/>
            <person name="Mauceli E."/>
            <person name="MacCallum I."/>
        </authorList>
    </citation>
    <scope>NUCLEOTIDE SEQUENCE [LARGE SCALE GENOMIC DNA]</scope>
    <source>
        <strain evidence="9">Tucson 14030-0811.24</strain>
    </source>
</reference>
<dbReference type="HOGENOM" id="CLU_008165_0_0_1"/>
<keyword evidence="9" id="KW-1185">Reference proteome</keyword>
<dbReference type="InterPro" id="IPR036236">
    <property type="entry name" value="Znf_C2H2_sf"/>
</dbReference>
<feature type="region of interest" description="Disordered" evidence="6">
    <location>
        <begin position="869"/>
        <end position="896"/>
    </location>
</feature>
<dbReference type="GO" id="GO:0005634">
    <property type="term" value="C:nucleus"/>
    <property type="evidence" value="ECO:0007669"/>
    <property type="project" value="UniProtKB-SubCell"/>
</dbReference>
<keyword evidence="5" id="KW-0539">Nucleus</keyword>
<dbReference type="EMBL" id="CH964272">
    <property type="protein sequence ID" value="EDW83964.2"/>
    <property type="molecule type" value="Genomic_DNA"/>
</dbReference>
<dbReference type="InterPro" id="IPR000690">
    <property type="entry name" value="Matrin/U1-C_Znf_C2H2"/>
</dbReference>
<proteinExistence type="predicted"/>
<dbReference type="Gene3D" id="3.30.160.60">
    <property type="entry name" value="Classic Zinc Finger"/>
    <property type="match status" value="1"/>
</dbReference>
<dbReference type="Pfam" id="PF12874">
    <property type="entry name" value="zf-met"/>
    <property type="match status" value="1"/>
</dbReference>
<protein>
    <recommendedName>
        <fullName evidence="7">Matrin-type domain-containing protein</fullName>
    </recommendedName>
</protein>
<feature type="compositionally biased region" description="Basic residues" evidence="6">
    <location>
        <begin position="520"/>
        <end position="538"/>
    </location>
</feature>
<evidence type="ECO:0000256" key="3">
    <source>
        <dbReference type="ARBA" id="ARBA00022771"/>
    </source>
</evidence>
<feature type="compositionally biased region" description="Polar residues" evidence="6">
    <location>
        <begin position="119"/>
        <end position="144"/>
    </location>
</feature>
<feature type="compositionally biased region" description="Basic and acidic residues" evidence="6">
    <location>
        <begin position="232"/>
        <end position="248"/>
    </location>
</feature>
<evidence type="ECO:0000259" key="7">
    <source>
        <dbReference type="PROSITE" id="PS50171"/>
    </source>
</evidence>
<dbReference type="InterPro" id="IPR013087">
    <property type="entry name" value="Znf_C2H2_type"/>
</dbReference>
<feature type="domain" description="Matrin-type" evidence="7">
    <location>
        <begin position="63"/>
        <end position="93"/>
    </location>
</feature>
<evidence type="ECO:0000313" key="8">
    <source>
        <dbReference type="EMBL" id="EDW83964.2"/>
    </source>
</evidence>
<dbReference type="eggNOG" id="ENOG502QW6J">
    <property type="taxonomic scope" value="Eukaryota"/>
</dbReference>
<gene>
    <name evidence="8" type="primary">Dwil\GK13884</name>
    <name evidence="8" type="ORF">Dwil_GK13884</name>
</gene>
<evidence type="ECO:0000313" key="9">
    <source>
        <dbReference type="Proteomes" id="UP000007798"/>
    </source>
</evidence>
<dbReference type="FunCoup" id="B4NJW2">
    <property type="interactions" value="34"/>
</dbReference>
<feature type="region of interest" description="Disordered" evidence="6">
    <location>
        <begin position="193"/>
        <end position="275"/>
    </location>
</feature>
<organism evidence="8 9">
    <name type="scientific">Drosophila willistoni</name>
    <name type="common">Fruit fly</name>
    <dbReference type="NCBI Taxonomy" id="7260"/>
    <lineage>
        <taxon>Eukaryota</taxon>
        <taxon>Metazoa</taxon>
        <taxon>Ecdysozoa</taxon>
        <taxon>Arthropoda</taxon>
        <taxon>Hexapoda</taxon>
        <taxon>Insecta</taxon>
        <taxon>Pterygota</taxon>
        <taxon>Neoptera</taxon>
        <taxon>Endopterygota</taxon>
        <taxon>Diptera</taxon>
        <taxon>Brachycera</taxon>
        <taxon>Muscomorpha</taxon>
        <taxon>Ephydroidea</taxon>
        <taxon>Drosophilidae</taxon>
        <taxon>Drosophila</taxon>
        <taxon>Sophophora</taxon>
    </lineage>
</organism>
<dbReference type="GO" id="GO:0003676">
    <property type="term" value="F:nucleic acid binding"/>
    <property type="evidence" value="ECO:0007669"/>
    <property type="project" value="InterPro"/>
</dbReference>
<name>B4NJW2_DROWI</name>
<evidence type="ECO:0000256" key="2">
    <source>
        <dbReference type="ARBA" id="ARBA00022723"/>
    </source>
</evidence>
<feature type="compositionally biased region" description="Polar residues" evidence="6">
    <location>
        <begin position="869"/>
        <end position="882"/>
    </location>
</feature>